<feature type="compositionally biased region" description="Acidic residues" evidence="1">
    <location>
        <begin position="242"/>
        <end position="257"/>
    </location>
</feature>
<accession>A0A8N4IB02</accession>
<sequence length="299" mass="30277">MVVGQGWDLGALGRNLQGDVEGLTGFGFCDGWVRAAKHLLGATGVGGGGDRGRGTAGMGGEEAVEVGGGAVDALASVNALGKDDNVGGGGKGLIDEADPPDHLGGGIVAVRNGGGSGGVDESRGVEGTEAADVCGDGAAKGGAGGGGGEDSDEASGGDGAVVKEVGEVSMIAAGDGSRMEGENEEGLLVGEDDGLRWRRGEATGWVVEELVDGEVVAVEEWLGEGGDEGEGRHWGRRAIEGGEGEEVAEEVEVEGADNGDKDDDRKKRRHETPWYPSIRGGVQGSEMRTRWRRKISSIL</sequence>
<feature type="region of interest" description="Disordered" evidence="1">
    <location>
        <begin position="131"/>
        <end position="158"/>
    </location>
</feature>
<feature type="compositionally biased region" description="Basic and acidic residues" evidence="1">
    <location>
        <begin position="229"/>
        <end position="240"/>
    </location>
</feature>
<dbReference type="AlphaFoldDB" id="A0A8N4IB02"/>
<keyword evidence="2" id="KW-1185">Reference proteome</keyword>
<reference evidence="3" key="1">
    <citation type="submission" date="2025-08" db="UniProtKB">
        <authorList>
            <consortium name="RefSeq"/>
        </authorList>
    </citation>
    <scope>IDENTIFICATION</scope>
</reference>
<dbReference type="RefSeq" id="XP_029123311.1">
    <property type="nucleotide sequence ID" value="XM_029267478.1"/>
</dbReference>
<organism evidence="2 3">
    <name type="scientific">Elaeis guineensis var. tenera</name>
    <name type="common">Oil palm</name>
    <dbReference type="NCBI Taxonomy" id="51953"/>
    <lineage>
        <taxon>Eukaryota</taxon>
        <taxon>Viridiplantae</taxon>
        <taxon>Streptophyta</taxon>
        <taxon>Embryophyta</taxon>
        <taxon>Tracheophyta</taxon>
        <taxon>Spermatophyta</taxon>
        <taxon>Magnoliopsida</taxon>
        <taxon>Liliopsida</taxon>
        <taxon>Arecaceae</taxon>
        <taxon>Arecoideae</taxon>
        <taxon>Cocoseae</taxon>
        <taxon>Elaeidinae</taxon>
        <taxon>Elaeis</taxon>
    </lineage>
</organism>
<evidence type="ECO:0000313" key="2">
    <source>
        <dbReference type="Proteomes" id="UP000504607"/>
    </source>
</evidence>
<proteinExistence type="predicted"/>
<name>A0A8N4IB02_ELAGV</name>
<evidence type="ECO:0000313" key="3">
    <source>
        <dbReference type="RefSeq" id="XP_029123311.1"/>
    </source>
</evidence>
<protein>
    <submittedName>
        <fullName evidence="3">Glycine-rich cell wall structural protein 1.0-like</fullName>
    </submittedName>
</protein>
<feature type="compositionally biased region" description="Gly residues" evidence="1">
    <location>
        <begin position="138"/>
        <end position="148"/>
    </location>
</feature>
<gene>
    <name evidence="3" type="primary">LOC114914670</name>
</gene>
<feature type="region of interest" description="Disordered" evidence="1">
    <location>
        <begin position="223"/>
        <end position="286"/>
    </location>
</feature>
<evidence type="ECO:0000256" key="1">
    <source>
        <dbReference type="SAM" id="MobiDB-lite"/>
    </source>
</evidence>
<dbReference type="Proteomes" id="UP000504607">
    <property type="component" value="Chromosome 12"/>
</dbReference>